<dbReference type="OrthoDB" id="9787920at2"/>
<dbReference type="PROSITE" id="PS51186">
    <property type="entry name" value="GNAT"/>
    <property type="match status" value="1"/>
</dbReference>
<feature type="domain" description="N-acetyltransferase" evidence="2">
    <location>
        <begin position="30"/>
        <end position="166"/>
    </location>
</feature>
<dbReference type="GO" id="GO:0016747">
    <property type="term" value="F:acyltransferase activity, transferring groups other than amino-acyl groups"/>
    <property type="evidence" value="ECO:0007669"/>
    <property type="project" value="InterPro"/>
</dbReference>
<keyword evidence="3" id="KW-0808">Transferase</keyword>
<dbReference type="AlphaFoldDB" id="A0A518B5E9"/>
<dbReference type="InterPro" id="IPR000182">
    <property type="entry name" value="GNAT_dom"/>
</dbReference>
<feature type="compositionally biased region" description="Low complexity" evidence="1">
    <location>
        <begin position="10"/>
        <end position="19"/>
    </location>
</feature>
<evidence type="ECO:0000256" key="1">
    <source>
        <dbReference type="SAM" id="MobiDB-lite"/>
    </source>
</evidence>
<evidence type="ECO:0000313" key="4">
    <source>
        <dbReference type="Proteomes" id="UP000317093"/>
    </source>
</evidence>
<reference evidence="3 4" key="1">
    <citation type="submission" date="2019-02" db="EMBL/GenBank/DDBJ databases">
        <title>Deep-cultivation of Planctomycetes and their phenomic and genomic characterization uncovers novel biology.</title>
        <authorList>
            <person name="Wiegand S."/>
            <person name="Jogler M."/>
            <person name="Boedeker C."/>
            <person name="Pinto D."/>
            <person name="Vollmers J."/>
            <person name="Rivas-Marin E."/>
            <person name="Kohn T."/>
            <person name="Peeters S.H."/>
            <person name="Heuer A."/>
            <person name="Rast P."/>
            <person name="Oberbeckmann S."/>
            <person name="Bunk B."/>
            <person name="Jeske O."/>
            <person name="Meyerdierks A."/>
            <person name="Storesund J.E."/>
            <person name="Kallscheuer N."/>
            <person name="Luecker S."/>
            <person name="Lage O.M."/>
            <person name="Pohl T."/>
            <person name="Merkel B.J."/>
            <person name="Hornburger P."/>
            <person name="Mueller R.-W."/>
            <person name="Bruemmer F."/>
            <person name="Labrenz M."/>
            <person name="Spormann A.M."/>
            <person name="Op den Camp H."/>
            <person name="Overmann J."/>
            <person name="Amann R."/>
            <person name="Jetten M.S.M."/>
            <person name="Mascher T."/>
            <person name="Medema M.H."/>
            <person name="Devos D.P."/>
            <person name="Kaster A.-K."/>
            <person name="Ovreas L."/>
            <person name="Rohde M."/>
            <person name="Galperin M.Y."/>
            <person name="Jogler C."/>
        </authorList>
    </citation>
    <scope>NUCLEOTIDE SEQUENCE [LARGE SCALE GENOMIC DNA]</scope>
    <source>
        <strain evidence="3 4">Pan216</strain>
    </source>
</reference>
<dbReference type="CDD" id="cd04301">
    <property type="entry name" value="NAT_SF"/>
    <property type="match status" value="1"/>
</dbReference>
<organism evidence="3 4">
    <name type="scientific">Kolteria novifilia</name>
    <dbReference type="NCBI Taxonomy" id="2527975"/>
    <lineage>
        <taxon>Bacteria</taxon>
        <taxon>Pseudomonadati</taxon>
        <taxon>Planctomycetota</taxon>
        <taxon>Planctomycetia</taxon>
        <taxon>Kolteriales</taxon>
        <taxon>Kolteriaceae</taxon>
        <taxon>Kolteria</taxon>
    </lineage>
</organism>
<gene>
    <name evidence="3" type="ORF">Pan216_30680</name>
</gene>
<name>A0A518B5E9_9BACT</name>
<proteinExistence type="predicted"/>
<sequence length="178" mass="20288">MPDQPPGAPSSPESAPSAPTLLQSDHGTFSIARELNPPVSDLRHLRDQLLAHASGQSRPYDQQHVAVLARDERQRLVGGLFAEIYWGWLHVDALWVEERLRHLGIGRALLREAEDQARRHDCRHAFLDTFSFQALGFYRKAGYEVFGSLDDFPEGHQRHFMRKRLVPEENEQAENASD</sequence>
<evidence type="ECO:0000259" key="2">
    <source>
        <dbReference type="PROSITE" id="PS51186"/>
    </source>
</evidence>
<dbReference type="Gene3D" id="3.40.630.30">
    <property type="match status" value="1"/>
</dbReference>
<accession>A0A518B5E9</accession>
<dbReference type="RefSeq" id="WP_145258787.1">
    <property type="nucleotide sequence ID" value="NZ_CP036279.1"/>
</dbReference>
<protein>
    <submittedName>
        <fullName evidence="3">Acetyltransferase (GNAT) family protein</fullName>
    </submittedName>
</protein>
<evidence type="ECO:0000313" key="3">
    <source>
        <dbReference type="EMBL" id="QDU62201.1"/>
    </source>
</evidence>
<dbReference type="KEGG" id="knv:Pan216_30680"/>
<dbReference type="Proteomes" id="UP000317093">
    <property type="component" value="Chromosome"/>
</dbReference>
<dbReference type="Pfam" id="PF00583">
    <property type="entry name" value="Acetyltransf_1"/>
    <property type="match status" value="1"/>
</dbReference>
<keyword evidence="4" id="KW-1185">Reference proteome</keyword>
<dbReference type="InterPro" id="IPR016181">
    <property type="entry name" value="Acyl_CoA_acyltransferase"/>
</dbReference>
<dbReference type="EMBL" id="CP036279">
    <property type="protein sequence ID" value="QDU62201.1"/>
    <property type="molecule type" value="Genomic_DNA"/>
</dbReference>
<dbReference type="SUPFAM" id="SSF55729">
    <property type="entry name" value="Acyl-CoA N-acyltransferases (Nat)"/>
    <property type="match status" value="1"/>
</dbReference>
<feature type="region of interest" description="Disordered" evidence="1">
    <location>
        <begin position="1"/>
        <end position="23"/>
    </location>
</feature>